<dbReference type="RefSeq" id="WP_217335882.1">
    <property type="nucleotide sequence ID" value="NZ_JAHQZT010000025.1"/>
</dbReference>
<evidence type="ECO:0000256" key="2">
    <source>
        <dbReference type="SAM" id="Phobius"/>
    </source>
</evidence>
<accession>A0ABS6MDV8</accession>
<sequence>MRLDPSERINPEPITFRSSPSAATSNLPLWTQIALGIVLGGVVLFLCWFGYHKYQEYRLTKAIEAASQGFQQSMQRISEQSRQASLEARQRLEAENRARSNV</sequence>
<dbReference type="Proteomes" id="UP000755551">
    <property type="component" value="Unassembled WGS sequence"/>
</dbReference>
<dbReference type="InterPro" id="IPR018704">
    <property type="entry name" value="SecYEG/CpoB_TPR"/>
</dbReference>
<protein>
    <submittedName>
        <fullName evidence="4">Tetratricopeptide repeat protein</fullName>
    </submittedName>
</protein>
<dbReference type="EMBL" id="JAHQZT010000025">
    <property type="protein sequence ID" value="MBV0934473.1"/>
    <property type="molecule type" value="Genomic_DNA"/>
</dbReference>
<feature type="region of interest" description="Disordered" evidence="1">
    <location>
        <begin position="1"/>
        <end position="22"/>
    </location>
</feature>
<name>A0ABS6MDV8_9GAMM</name>
<evidence type="ECO:0000313" key="5">
    <source>
        <dbReference type="Proteomes" id="UP000755551"/>
    </source>
</evidence>
<keyword evidence="2" id="KW-0812">Transmembrane</keyword>
<proteinExistence type="predicted"/>
<dbReference type="Pfam" id="PF09976">
    <property type="entry name" value="TPR_21"/>
    <property type="match status" value="1"/>
</dbReference>
<reference evidence="4 5" key="1">
    <citation type="submission" date="2021-06" db="EMBL/GenBank/DDBJ databases">
        <title>Bacterium isolated from marine sediment.</title>
        <authorList>
            <person name="Zhu K.-L."/>
            <person name="Du Z.-J."/>
            <person name="Liang Q.-Y."/>
        </authorList>
    </citation>
    <scope>NUCLEOTIDE SEQUENCE [LARGE SCALE GENOMIC DNA]</scope>
    <source>
        <strain evidence="4 5">A346</strain>
    </source>
</reference>
<keyword evidence="2" id="KW-0472">Membrane</keyword>
<feature type="compositionally biased region" description="Basic and acidic residues" evidence="1">
    <location>
        <begin position="1"/>
        <end position="10"/>
    </location>
</feature>
<gene>
    <name evidence="4" type="ORF">KTN04_14120</name>
</gene>
<evidence type="ECO:0000313" key="4">
    <source>
        <dbReference type="EMBL" id="MBV0934473.1"/>
    </source>
</evidence>
<organism evidence="4 5">
    <name type="scientific">Marinobacterium weihaiense</name>
    <dbReference type="NCBI Taxonomy" id="2851016"/>
    <lineage>
        <taxon>Bacteria</taxon>
        <taxon>Pseudomonadati</taxon>
        <taxon>Pseudomonadota</taxon>
        <taxon>Gammaproteobacteria</taxon>
        <taxon>Oceanospirillales</taxon>
        <taxon>Oceanospirillaceae</taxon>
        <taxon>Marinobacterium</taxon>
    </lineage>
</organism>
<comment type="caution">
    <text evidence="4">The sequence shown here is derived from an EMBL/GenBank/DDBJ whole genome shotgun (WGS) entry which is preliminary data.</text>
</comment>
<evidence type="ECO:0000256" key="1">
    <source>
        <dbReference type="SAM" id="MobiDB-lite"/>
    </source>
</evidence>
<evidence type="ECO:0000259" key="3">
    <source>
        <dbReference type="Pfam" id="PF09976"/>
    </source>
</evidence>
<keyword evidence="5" id="KW-1185">Reference proteome</keyword>
<feature type="domain" description="Ancillary SecYEG translocon subunit/Cell division coordinator CpoB TPR" evidence="3">
    <location>
        <begin position="30"/>
        <end position="97"/>
    </location>
</feature>
<feature type="transmembrane region" description="Helical" evidence="2">
    <location>
        <begin position="29"/>
        <end position="51"/>
    </location>
</feature>
<keyword evidence="2" id="KW-1133">Transmembrane helix</keyword>